<dbReference type="CDD" id="cd22362">
    <property type="entry name" value="TnsA_endonuclease-like"/>
    <property type="match status" value="1"/>
</dbReference>
<keyword evidence="3" id="KW-0540">Nuclease</keyword>
<dbReference type="Pfam" id="PF08721">
    <property type="entry name" value="Tn7_Tnp_TnsA_C"/>
    <property type="match status" value="1"/>
</dbReference>
<sequence length="284" mass="32710">MSQWLGGFFMAGKKYVNTELQNQKWLREGRGSGHGSDYKPWLTVRDLSSQGRSHRVFGHKSQRTHHLLSDLELAVFLLLEWSRSTVDIREQFPLRLEDTKALALESGIDHPSVRGVLQVMSSDFLVNTTDASQPKFALQAKYAEALSDARTIEKLELERRYWLQKGVPWWLITEKDIPSVVTQNISWLYPAQRDEIEIDVLMERAAFYQHHFQNDPDRNVIEVAKQLDTAYQQPMGQSLLEIRQLLAQRCFLFDILTPVTKLKAGDLQLENIEAMSGALRVSNQ</sequence>
<dbReference type="RefSeq" id="WP_275058959.1">
    <property type="nucleotide sequence ID" value="NZ_CP118939.1"/>
</dbReference>
<dbReference type="InterPro" id="IPR011856">
    <property type="entry name" value="tRNA_endonuc-like_dom_sf"/>
</dbReference>
<dbReference type="InterPro" id="IPR011335">
    <property type="entry name" value="Restrct_endonuc-II-like"/>
</dbReference>
<proteinExistence type="predicted"/>
<name>A0ABU5W3Y0_AERCA</name>
<keyword evidence="4" id="KW-1185">Reference proteome</keyword>
<dbReference type="EMBL" id="JAYGOJ010000026">
    <property type="protein sequence ID" value="MEA9435632.1"/>
    <property type="molecule type" value="Genomic_DNA"/>
</dbReference>
<evidence type="ECO:0000313" key="4">
    <source>
        <dbReference type="Proteomes" id="UP001304847"/>
    </source>
</evidence>
<keyword evidence="3" id="KW-0378">Hydrolase</keyword>
<evidence type="ECO:0000313" key="3">
    <source>
        <dbReference type="EMBL" id="MEA9435632.1"/>
    </source>
</evidence>
<dbReference type="InterPro" id="IPR036390">
    <property type="entry name" value="WH_DNA-bd_sf"/>
</dbReference>
<dbReference type="SUPFAM" id="SSF46785">
    <property type="entry name" value="Winged helix' DNA-binding domain"/>
    <property type="match status" value="1"/>
</dbReference>
<accession>A0ABU5W3Y0</accession>
<dbReference type="Pfam" id="PF08722">
    <property type="entry name" value="Tn7_TnsA-like_N"/>
    <property type="match status" value="1"/>
</dbReference>
<organism evidence="3 4">
    <name type="scientific">Aeromonas caviae</name>
    <name type="common">Aeromonas punctata</name>
    <dbReference type="NCBI Taxonomy" id="648"/>
    <lineage>
        <taxon>Bacteria</taxon>
        <taxon>Pseudomonadati</taxon>
        <taxon>Pseudomonadota</taxon>
        <taxon>Gammaproteobacteria</taxon>
        <taxon>Aeromonadales</taxon>
        <taxon>Aeromonadaceae</taxon>
        <taxon>Aeromonas</taxon>
    </lineage>
</organism>
<dbReference type="Proteomes" id="UP001304847">
    <property type="component" value="Unassembled WGS sequence"/>
</dbReference>
<dbReference type="SUPFAM" id="SSF52980">
    <property type="entry name" value="Restriction endonuclease-like"/>
    <property type="match status" value="1"/>
</dbReference>
<dbReference type="Gene3D" id="3.40.1350.10">
    <property type="match status" value="1"/>
</dbReference>
<comment type="caution">
    <text evidence="3">The sequence shown here is derived from an EMBL/GenBank/DDBJ whole genome shotgun (WGS) entry which is preliminary data.</text>
</comment>
<dbReference type="GO" id="GO:0004519">
    <property type="term" value="F:endonuclease activity"/>
    <property type="evidence" value="ECO:0007669"/>
    <property type="project" value="UniProtKB-KW"/>
</dbReference>
<dbReference type="InterPro" id="IPR014833">
    <property type="entry name" value="TnsA_N"/>
</dbReference>
<evidence type="ECO:0000259" key="1">
    <source>
        <dbReference type="Pfam" id="PF08721"/>
    </source>
</evidence>
<feature type="domain" description="TnsA endonuclease C-terminal" evidence="1">
    <location>
        <begin position="176"/>
        <end position="255"/>
    </location>
</feature>
<dbReference type="InterPro" id="IPR014832">
    <property type="entry name" value="TnsA_C"/>
</dbReference>
<gene>
    <name evidence="3" type="ORF">VCX44_07260</name>
</gene>
<reference evidence="3 4" key="1">
    <citation type="submission" date="2023-12" db="EMBL/GenBank/DDBJ databases">
        <title>Characterization of antibiotic resistance in Aeromonas spp. in hospital effluent.</title>
        <authorList>
            <person name="Negoseki B.R.S."/>
            <person name="Krul D."/>
            <person name="Siqueira A.C."/>
            <person name="Almeida M."/>
            <person name="Mesa D."/>
            <person name="Conte D."/>
            <person name="Dalla-Costa L.M."/>
        </authorList>
    </citation>
    <scope>NUCLEOTIDE SEQUENCE [LARGE SCALE GENOMIC DNA]</scope>
    <source>
        <strain evidence="3 4">36v</strain>
    </source>
</reference>
<protein>
    <submittedName>
        <fullName evidence="3">TnsA endonuclease C-terminal domain-containing protein</fullName>
    </submittedName>
</protein>
<dbReference type="InterPro" id="IPR036388">
    <property type="entry name" value="WH-like_DNA-bd_sf"/>
</dbReference>
<keyword evidence="3" id="KW-0255">Endonuclease</keyword>
<evidence type="ECO:0000259" key="2">
    <source>
        <dbReference type="Pfam" id="PF08722"/>
    </source>
</evidence>
<feature type="domain" description="TnsA endonuclease N-terminal" evidence="2">
    <location>
        <begin position="83"/>
        <end position="174"/>
    </location>
</feature>
<dbReference type="Gene3D" id="1.10.10.10">
    <property type="entry name" value="Winged helix-like DNA-binding domain superfamily/Winged helix DNA-binding domain"/>
    <property type="match status" value="1"/>
</dbReference>